<reference evidence="6" key="1">
    <citation type="journal article" date="2015" name="Nature">
        <title>Complex archaea that bridge the gap between prokaryotes and eukaryotes.</title>
        <authorList>
            <person name="Spang A."/>
            <person name="Saw J.H."/>
            <person name="Jorgensen S.L."/>
            <person name="Zaremba-Niedzwiedzka K."/>
            <person name="Martijn J."/>
            <person name="Lind A.E."/>
            <person name="van Eijk R."/>
            <person name="Schleper C."/>
            <person name="Guy L."/>
            <person name="Ettema T.J."/>
        </authorList>
    </citation>
    <scope>NUCLEOTIDE SEQUENCE</scope>
</reference>
<comment type="caution">
    <text evidence="6">The sequence shown here is derived from an EMBL/GenBank/DDBJ whole genome shotgun (WGS) entry which is preliminary data.</text>
</comment>
<dbReference type="InterPro" id="IPR001714">
    <property type="entry name" value="Pept_M24_MAP"/>
</dbReference>
<gene>
    <name evidence="6" type="ORF">LCGC14_2249770</name>
</gene>
<protein>
    <recommendedName>
        <fullName evidence="5">Peptidase M24 domain-containing protein</fullName>
    </recommendedName>
</protein>
<dbReference type="Pfam" id="PF00557">
    <property type="entry name" value="Peptidase_M24"/>
    <property type="match status" value="1"/>
</dbReference>
<evidence type="ECO:0000256" key="3">
    <source>
        <dbReference type="ARBA" id="ARBA00022723"/>
    </source>
</evidence>
<dbReference type="InterPro" id="IPR002467">
    <property type="entry name" value="Pept_M24A_MAP1"/>
</dbReference>
<keyword evidence="1" id="KW-0031">Aminopeptidase</keyword>
<proteinExistence type="predicted"/>
<evidence type="ECO:0000256" key="1">
    <source>
        <dbReference type="ARBA" id="ARBA00022438"/>
    </source>
</evidence>
<evidence type="ECO:0000313" key="6">
    <source>
        <dbReference type="EMBL" id="KKL56002.1"/>
    </source>
</evidence>
<accession>A0A0F9FXX7</accession>
<dbReference type="InterPro" id="IPR000994">
    <property type="entry name" value="Pept_M24"/>
</dbReference>
<dbReference type="GO" id="GO:0005829">
    <property type="term" value="C:cytosol"/>
    <property type="evidence" value="ECO:0007669"/>
    <property type="project" value="TreeGrafter"/>
</dbReference>
<keyword evidence="3" id="KW-0479">Metal-binding</keyword>
<sequence length="255" mass="27550">MIQANPILDEAYMIKSGRILASALHKAKKLLQAGTTPLDIDSSVEKEILRLGGVPLFKGYKEFPNTICVCVNEDVVHGIPGNCKLVNGDVVTIDIGVSYKSHCTDAARTYVVGSTTPHAMIECVLLALDNGIKKAIVGNTVGDISYAIQKAVYRGNKNYNVPLKLGGHGIGLMTHCPPFIPNYGRRGEGELLLKGLCLAIEPIIFDGPSDVILKTDGWTYTSPTGVLSVHVEDTIIVTDKNPIILTRETIVEERI</sequence>
<dbReference type="PANTHER" id="PTHR43330">
    <property type="entry name" value="METHIONINE AMINOPEPTIDASE"/>
    <property type="match status" value="1"/>
</dbReference>
<evidence type="ECO:0000259" key="5">
    <source>
        <dbReference type="Pfam" id="PF00557"/>
    </source>
</evidence>
<dbReference type="NCBIfam" id="TIGR00500">
    <property type="entry name" value="met_pdase_I"/>
    <property type="match status" value="1"/>
</dbReference>
<feature type="domain" description="Peptidase M24" evidence="5">
    <location>
        <begin position="12"/>
        <end position="239"/>
    </location>
</feature>
<dbReference type="Gene3D" id="3.90.230.10">
    <property type="entry name" value="Creatinase/methionine aminopeptidase superfamily"/>
    <property type="match status" value="1"/>
</dbReference>
<dbReference type="GO" id="GO:0070006">
    <property type="term" value="F:metalloaminopeptidase activity"/>
    <property type="evidence" value="ECO:0007669"/>
    <property type="project" value="InterPro"/>
</dbReference>
<dbReference type="GO" id="GO:0046872">
    <property type="term" value="F:metal ion binding"/>
    <property type="evidence" value="ECO:0007669"/>
    <property type="project" value="UniProtKB-KW"/>
</dbReference>
<organism evidence="6">
    <name type="scientific">marine sediment metagenome</name>
    <dbReference type="NCBI Taxonomy" id="412755"/>
    <lineage>
        <taxon>unclassified sequences</taxon>
        <taxon>metagenomes</taxon>
        <taxon>ecological metagenomes</taxon>
    </lineage>
</organism>
<evidence type="ECO:0000256" key="4">
    <source>
        <dbReference type="ARBA" id="ARBA00022801"/>
    </source>
</evidence>
<evidence type="ECO:0000256" key="2">
    <source>
        <dbReference type="ARBA" id="ARBA00022670"/>
    </source>
</evidence>
<keyword evidence="4" id="KW-0378">Hydrolase</keyword>
<dbReference type="GO" id="GO:0006508">
    <property type="term" value="P:proteolysis"/>
    <property type="evidence" value="ECO:0007669"/>
    <property type="project" value="UniProtKB-KW"/>
</dbReference>
<dbReference type="EMBL" id="LAZR01030641">
    <property type="protein sequence ID" value="KKL56002.1"/>
    <property type="molecule type" value="Genomic_DNA"/>
</dbReference>
<name>A0A0F9FXX7_9ZZZZ</name>
<dbReference type="AlphaFoldDB" id="A0A0F9FXX7"/>
<dbReference type="SUPFAM" id="SSF55920">
    <property type="entry name" value="Creatinase/aminopeptidase"/>
    <property type="match status" value="1"/>
</dbReference>
<keyword evidence="2" id="KW-0645">Protease</keyword>
<dbReference type="PRINTS" id="PR00599">
    <property type="entry name" value="MAPEPTIDASE"/>
</dbReference>
<dbReference type="PANTHER" id="PTHR43330:SF27">
    <property type="entry name" value="METHIONINE AMINOPEPTIDASE"/>
    <property type="match status" value="1"/>
</dbReference>
<dbReference type="InterPro" id="IPR036005">
    <property type="entry name" value="Creatinase/aminopeptidase-like"/>
</dbReference>